<dbReference type="SUPFAM" id="SSF48452">
    <property type="entry name" value="TPR-like"/>
    <property type="match status" value="2"/>
</dbReference>
<evidence type="ECO:0000313" key="4">
    <source>
        <dbReference type="Proteomes" id="UP000008315"/>
    </source>
</evidence>
<dbReference type="KEGG" id="mah:MEALZ_2806"/>
<dbReference type="Pfam" id="PF14559">
    <property type="entry name" value="TPR_19"/>
    <property type="match status" value="2"/>
</dbReference>
<evidence type="ECO:0000256" key="1">
    <source>
        <dbReference type="PROSITE-ProRule" id="PRU00339"/>
    </source>
</evidence>
<evidence type="ECO:0000313" key="3">
    <source>
        <dbReference type="EMBL" id="CCE24473.1"/>
    </source>
</evidence>
<sequence>MNKKKQVFVKTKQFVIFPLLLVGSQSIAAIYGVNELDKVPFLSFDEKLSTEAGSDALISDLPAFENIKEEALKDEFITILQQINKRQFQEARDRVQQVIKRRPDLALAYILKAKIDLSEKDRSSALTSLNKALEIDSKNQAAMLGIASIYLNEGKSKNAKDLVQQAIAVDKKTVAPYLMMAEMANRENNLTEVERILVNGLESVKGQIADEATIISSLAQLYKYQRQPRKVLALVQEINGRYPNHSVALSLLVGAQLLNNQAEEAGQTLRLLIARNDQDILHRMMLANILVNQPDKVEEVLVLLEKVSSIAPDNLQILVQKANLFIRVKHFDEAMNVAQQVAALAPQTRLGKAIEGDVYQAQNKLDQAYEAYKDAYRIQASPKLLGLMVDILTFQGKQDEAIGLLRTELKADDKNIAGHFRLAVLLQQQDKLVEAAKHYDAILGIQPQNSLALNNLAWIYHQQNNPQALELADRAFALAPNSAAVVDTLGVILFKQGQVQKAVDHLEKALTLKPGDLNIKYHLAEAYAAQGNKKRATELLELIAQESSEVGSKNKAIELLRQLK</sequence>
<feature type="repeat" description="TPR" evidence="1">
    <location>
        <begin position="483"/>
        <end position="516"/>
    </location>
</feature>
<gene>
    <name evidence="3" type="ordered locus">MEALZ_2806</name>
</gene>
<feature type="signal peptide" evidence="2">
    <location>
        <begin position="1"/>
        <end position="28"/>
    </location>
</feature>
<reference evidence="4" key="1">
    <citation type="journal article" date="2012" name="J. Bacteriol.">
        <title>Genome sequence of the haloalkaliphilic methanotrophic bacterium Methylomicrobium alcaliphilum 20Z.</title>
        <authorList>
            <person name="Vuilleumier S."/>
            <person name="Khmelenina V.N."/>
            <person name="Bringel F."/>
            <person name="Reshetnikov A.S."/>
            <person name="Lajus A."/>
            <person name="Mangenot S."/>
            <person name="Rouy Z."/>
            <person name="Op den Camp H.J."/>
            <person name="Jetten M.S."/>
            <person name="Dispirito A.A."/>
            <person name="Dunfield P."/>
            <person name="Klotz M.G."/>
            <person name="Semrau J.D."/>
            <person name="Stein L.Y."/>
            <person name="Barbe V."/>
            <person name="Medigue C."/>
            <person name="Trotsenko Y.A."/>
            <person name="Kalyuzhnaya M.G."/>
        </authorList>
    </citation>
    <scope>NUCLEOTIDE SEQUENCE [LARGE SCALE GENOMIC DNA]</scope>
    <source>
        <strain evidence="4">DSM 19304 / NCIMB 14124 / VKM B-2133 / 20Z</strain>
    </source>
</reference>
<dbReference type="PANTHER" id="PTHR12558">
    <property type="entry name" value="CELL DIVISION CYCLE 16,23,27"/>
    <property type="match status" value="1"/>
</dbReference>
<keyword evidence="1" id="KW-0802">TPR repeat</keyword>
<accession>G4SZN2</accession>
<dbReference type="EMBL" id="FO082060">
    <property type="protein sequence ID" value="CCE24473.1"/>
    <property type="molecule type" value="Genomic_DNA"/>
</dbReference>
<dbReference type="STRING" id="1091494.MEALZ_2806"/>
<feature type="chain" id="PRO_5003468071" evidence="2">
    <location>
        <begin position="29"/>
        <end position="564"/>
    </location>
</feature>
<dbReference type="HOGENOM" id="CLU_490748_0_0_6"/>
<name>G4SZN2_META2</name>
<evidence type="ECO:0000256" key="2">
    <source>
        <dbReference type="SAM" id="SignalP"/>
    </source>
</evidence>
<organism evidence="3 4">
    <name type="scientific">Methylotuvimicrobium alcaliphilum (strain DSM 19304 / NCIMB 14124 / VKM B-2133 / 20Z)</name>
    <name type="common">Methylomicrobium alcaliphilum</name>
    <dbReference type="NCBI Taxonomy" id="1091494"/>
    <lineage>
        <taxon>Bacteria</taxon>
        <taxon>Pseudomonadati</taxon>
        <taxon>Pseudomonadota</taxon>
        <taxon>Gammaproteobacteria</taxon>
        <taxon>Methylococcales</taxon>
        <taxon>Methylococcaceae</taxon>
        <taxon>Methylotuvimicrobium</taxon>
    </lineage>
</organism>
<dbReference type="PROSITE" id="PS50005">
    <property type="entry name" value="TPR"/>
    <property type="match status" value="1"/>
</dbReference>
<dbReference type="Pfam" id="PF13432">
    <property type="entry name" value="TPR_16"/>
    <property type="match status" value="1"/>
</dbReference>
<dbReference type="Gene3D" id="1.25.40.10">
    <property type="entry name" value="Tetratricopeptide repeat domain"/>
    <property type="match status" value="2"/>
</dbReference>
<dbReference type="PANTHER" id="PTHR12558:SF13">
    <property type="entry name" value="CELL DIVISION CYCLE PROTEIN 27 HOMOLOG"/>
    <property type="match status" value="1"/>
</dbReference>
<dbReference type="AlphaFoldDB" id="G4SZN2"/>
<dbReference type="RefSeq" id="WP_014149237.1">
    <property type="nucleotide sequence ID" value="NC_016112.1"/>
</dbReference>
<dbReference type="PATRIC" id="fig|271065.3.peg.2877"/>
<protein>
    <submittedName>
        <fullName evidence="3">Uncharacterized protein</fullName>
    </submittedName>
</protein>
<dbReference type="SMART" id="SM00028">
    <property type="entry name" value="TPR"/>
    <property type="match status" value="8"/>
</dbReference>
<dbReference type="InterPro" id="IPR011990">
    <property type="entry name" value="TPR-like_helical_dom_sf"/>
</dbReference>
<dbReference type="InterPro" id="IPR019734">
    <property type="entry name" value="TPR_rpt"/>
</dbReference>
<keyword evidence="2" id="KW-0732">Signal</keyword>
<proteinExistence type="predicted"/>
<keyword evidence="4" id="KW-1185">Reference proteome</keyword>
<dbReference type="Proteomes" id="UP000008315">
    <property type="component" value="Chromosome"/>
</dbReference>